<comment type="similarity">
    <text evidence="13">Belongs to the polysaccharide monooxygenase AA9 family.</text>
</comment>
<evidence type="ECO:0000256" key="10">
    <source>
        <dbReference type="ARBA" id="ARBA00023157"/>
    </source>
</evidence>
<dbReference type="GO" id="GO:0004497">
    <property type="term" value="F:monooxygenase activity"/>
    <property type="evidence" value="ECO:0007669"/>
    <property type="project" value="UniProtKB-KW"/>
</dbReference>
<evidence type="ECO:0000313" key="18">
    <source>
        <dbReference type="EMBL" id="CEO56847.1"/>
    </source>
</evidence>
<dbReference type="EC" id="1.14.99.56" evidence="15"/>
<comment type="subcellular location">
    <subcellularLocation>
        <location evidence="2">Secreted</location>
    </subcellularLocation>
</comment>
<evidence type="ECO:0000256" key="12">
    <source>
        <dbReference type="ARBA" id="ARBA00023326"/>
    </source>
</evidence>
<comment type="catalytic activity">
    <reaction evidence="14">
        <text>[(1-&gt;4)-beta-D-glucosyl]n+m + reduced acceptor + O2 = 4-dehydro-beta-D-glucosyl-[(1-&gt;4)-beta-D-glucosyl]n-1 + [(1-&gt;4)-beta-D-glucosyl]m + acceptor + H2O.</text>
        <dbReference type="EC" id="1.14.99.56"/>
    </reaction>
</comment>
<evidence type="ECO:0000256" key="11">
    <source>
        <dbReference type="ARBA" id="ARBA00023277"/>
    </source>
</evidence>
<dbReference type="Gene3D" id="2.70.50.70">
    <property type="match status" value="1"/>
</dbReference>
<protein>
    <recommendedName>
        <fullName evidence="15">lytic cellulose monooxygenase (C4-dehydrogenating)</fullName>
        <ecNumber evidence="15">1.14.99.56</ecNumber>
    </recommendedName>
</protein>
<dbReference type="GO" id="GO:0030245">
    <property type="term" value="P:cellulose catabolic process"/>
    <property type="evidence" value="ECO:0007669"/>
    <property type="project" value="UniProtKB-KW"/>
</dbReference>
<evidence type="ECO:0000256" key="3">
    <source>
        <dbReference type="ARBA" id="ARBA00022525"/>
    </source>
</evidence>
<keyword evidence="10" id="KW-1015">Disulfide bond</keyword>
<evidence type="ECO:0000256" key="15">
    <source>
        <dbReference type="ARBA" id="ARBA00047174"/>
    </source>
</evidence>
<gene>
    <name evidence="18" type="ORF">BN869_000012905_1</name>
</gene>
<keyword evidence="8" id="KW-0186">Copper</keyword>
<evidence type="ECO:0000256" key="6">
    <source>
        <dbReference type="ARBA" id="ARBA00023001"/>
    </source>
</evidence>
<evidence type="ECO:0000256" key="9">
    <source>
        <dbReference type="ARBA" id="ARBA00023033"/>
    </source>
</evidence>
<reference evidence="18" key="1">
    <citation type="submission" date="2015-01" db="EMBL/GenBank/DDBJ databases">
        <authorList>
            <person name="Durling Mikael"/>
        </authorList>
    </citation>
    <scope>NUCLEOTIDE SEQUENCE</scope>
</reference>
<comment type="cofactor">
    <cofactor evidence="1">
        <name>Cu(2+)</name>
        <dbReference type="ChEBI" id="CHEBI:29036"/>
    </cofactor>
</comment>
<keyword evidence="3" id="KW-0964">Secreted</keyword>
<feature type="domain" description="Auxiliary Activity family 9 catalytic" evidence="17">
    <location>
        <begin position="20"/>
        <end position="269"/>
    </location>
</feature>
<keyword evidence="4" id="KW-0479">Metal-binding</keyword>
<keyword evidence="6" id="KW-0136">Cellulose degradation</keyword>
<evidence type="ECO:0000256" key="5">
    <source>
        <dbReference type="ARBA" id="ARBA00022729"/>
    </source>
</evidence>
<evidence type="ECO:0000259" key="17">
    <source>
        <dbReference type="Pfam" id="PF03443"/>
    </source>
</evidence>
<evidence type="ECO:0000256" key="16">
    <source>
        <dbReference type="SAM" id="SignalP"/>
    </source>
</evidence>
<proteinExistence type="inferred from homology"/>
<organism evidence="18">
    <name type="scientific">Bionectria ochroleuca</name>
    <name type="common">Gliocladium roseum</name>
    <dbReference type="NCBI Taxonomy" id="29856"/>
    <lineage>
        <taxon>Eukaryota</taxon>
        <taxon>Fungi</taxon>
        <taxon>Dikarya</taxon>
        <taxon>Ascomycota</taxon>
        <taxon>Pezizomycotina</taxon>
        <taxon>Sordariomycetes</taxon>
        <taxon>Hypocreomycetidae</taxon>
        <taxon>Hypocreales</taxon>
        <taxon>Bionectriaceae</taxon>
        <taxon>Clonostachys</taxon>
    </lineage>
</organism>
<keyword evidence="9" id="KW-0503">Monooxygenase</keyword>
<accession>A0A0B7KN61</accession>
<dbReference type="GO" id="GO:0046872">
    <property type="term" value="F:metal ion binding"/>
    <property type="evidence" value="ECO:0007669"/>
    <property type="project" value="UniProtKB-KW"/>
</dbReference>
<evidence type="ECO:0000256" key="2">
    <source>
        <dbReference type="ARBA" id="ARBA00004613"/>
    </source>
</evidence>
<dbReference type="PANTHER" id="PTHR33353:SF10">
    <property type="entry name" value="ENDO-BETA-1,4-GLUCANASE D"/>
    <property type="match status" value="1"/>
</dbReference>
<evidence type="ECO:0000256" key="7">
    <source>
        <dbReference type="ARBA" id="ARBA00023002"/>
    </source>
</evidence>
<feature type="signal peptide" evidence="16">
    <location>
        <begin position="1"/>
        <end position="19"/>
    </location>
</feature>
<evidence type="ECO:0000256" key="4">
    <source>
        <dbReference type="ARBA" id="ARBA00022723"/>
    </source>
</evidence>
<name>A0A0B7KN61_BIOOC</name>
<dbReference type="InterPro" id="IPR005103">
    <property type="entry name" value="AA9_LPMO"/>
</dbReference>
<sequence>MAKMSTILKFTFVASLAQAHFTFVRLAHNGEWQAPTQFIRNKTEPFEERSTPNTNNNERLYNFPTFVSDYPESVRCGRDNMAHAANTEVLRVKAGDTIEVAQTRISPSDWADNQWYDCPNGRGSCDPNDPDWTMDFNHPGPLLAHLSKAPDGTDVRDYDGSGEWVKIYSLGFDMNEDGSIHWLAYNYEKLPARFIFDIPEQTPAGEYLLRLDLIWPGLWEPPIYVSDAPQIYASCAQILVESNAPGPLPEGIEIPAGLNTLTPGMRTSLSMYRGESMDDGYTYPGGLLWTGEELVEDKPIL</sequence>
<dbReference type="PANTHER" id="PTHR33353">
    <property type="entry name" value="PUTATIVE (AFU_ORTHOLOGUE AFUA_1G12560)-RELATED"/>
    <property type="match status" value="1"/>
</dbReference>
<evidence type="ECO:0000256" key="13">
    <source>
        <dbReference type="ARBA" id="ARBA00044502"/>
    </source>
</evidence>
<dbReference type="GO" id="GO:0005576">
    <property type="term" value="C:extracellular region"/>
    <property type="evidence" value="ECO:0007669"/>
    <property type="project" value="UniProtKB-SubCell"/>
</dbReference>
<evidence type="ECO:0000256" key="1">
    <source>
        <dbReference type="ARBA" id="ARBA00001973"/>
    </source>
</evidence>
<dbReference type="AlphaFoldDB" id="A0A0B7KN61"/>
<keyword evidence="7" id="KW-0560">Oxidoreductase</keyword>
<dbReference type="InterPro" id="IPR049892">
    <property type="entry name" value="AA9"/>
</dbReference>
<dbReference type="EMBL" id="CDPU01000076">
    <property type="protein sequence ID" value="CEO56847.1"/>
    <property type="molecule type" value="Genomic_DNA"/>
</dbReference>
<keyword evidence="12" id="KW-0624">Polysaccharide degradation</keyword>
<keyword evidence="11" id="KW-0119">Carbohydrate metabolism</keyword>
<feature type="chain" id="PRO_5002119479" description="lytic cellulose monooxygenase (C4-dehydrogenating)" evidence="16">
    <location>
        <begin position="20"/>
        <end position="301"/>
    </location>
</feature>
<evidence type="ECO:0000256" key="8">
    <source>
        <dbReference type="ARBA" id="ARBA00023008"/>
    </source>
</evidence>
<evidence type="ECO:0000256" key="14">
    <source>
        <dbReference type="ARBA" id="ARBA00045077"/>
    </source>
</evidence>
<keyword evidence="5 16" id="KW-0732">Signal</keyword>
<dbReference type="Pfam" id="PF03443">
    <property type="entry name" value="AA9"/>
    <property type="match status" value="1"/>
</dbReference>